<reference evidence="1 2" key="1">
    <citation type="submission" date="2010-02" db="EMBL/GenBank/DDBJ databases">
        <authorList>
            <person name="Weinstock G."/>
            <person name="Sodergren E."/>
            <person name="Clifton S."/>
            <person name="Fulton L."/>
            <person name="Fulton B."/>
            <person name="Courtney L."/>
            <person name="Fronick C."/>
            <person name="Harrison M."/>
            <person name="Strong C."/>
            <person name="Farmer C."/>
            <person name="Delahaunty K."/>
            <person name="Markovic C."/>
            <person name="Hall O."/>
            <person name="Minx P."/>
            <person name="Tomlinson C."/>
            <person name="Mitreva M."/>
            <person name="Nelson J."/>
            <person name="Hou S."/>
            <person name="Wollam A."/>
            <person name="Pepin K.H."/>
            <person name="Johnson M."/>
            <person name="Bhonagiri V."/>
            <person name="Zhang X."/>
            <person name="Suruliraj S."/>
            <person name="Warren W."/>
            <person name="Chinwalla A."/>
            <person name="Mardis E.R."/>
            <person name="Wilson R.K."/>
        </authorList>
    </citation>
    <scope>NUCLEOTIDE SEQUENCE [LARGE SCALE GENOMIC DNA]</scope>
    <source>
        <strain evidence="1 2">ATCC 29315</strain>
    </source>
</reference>
<gene>
    <name evidence="1" type="ORF">NEIELOOT_01901</name>
</gene>
<dbReference type="AlphaFoldDB" id="D4DS57"/>
<proteinExistence type="predicted"/>
<dbReference type="EMBL" id="ADBF01000184">
    <property type="protein sequence ID" value="EFE49312.1"/>
    <property type="molecule type" value="Genomic_DNA"/>
</dbReference>
<dbReference type="Proteomes" id="UP000005536">
    <property type="component" value="Unassembled WGS sequence"/>
</dbReference>
<protein>
    <submittedName>
        <fullName evidence="1">Uncharacterized protein</fullName>
    </submittedName>
</protein>
<accession>D4DS57</accession>
<sequence length="61" mass="7276">MGVFITISRKRPSEKRKRAFYTKPLPRLNAFHAVYQPLVGKYGYFCRFCRFKGLQGRRFDA</sequence>
<name>D4DS57_NEIEG</name>
<evidence type="ECO:0000313" key="1">
    <source>
        <dbReference type="EMBL" id="EFE49312.1"/>
    </source>
</evidence>
<evidence type="ECO:0000313" key="2">
    <source>
        <dbReference type="Proteomes" id="UP000005536"/>
    </source>
</evidence>
<comment type="caution">
    <text evidence="1">The sequence shown here is derived from an EMBL/GenBank/DDBJ whole genome shotgun (WGS) entry which is preliminary data.</text>
</comment>
<organism evidence="1 2">
    <name type="scientific">Neisseria elongata subsp. glycolytica ATCC 29315</name>
    <dbReference type="NCBI Taxonomy" id="546263"/>
    <lineage>
        <taxon>Bacteria</taxon>
        <taxon>Pseudomonadati</taxon>
        <taxon>Pseudomonadota</taxon>
        <taxon>Betaproteobacteria</taxon>
        <taxon>Neisseriales</taxon>
        <taxon>Neisseriaceae</taxon>
        <taxon>Neisseria</taxon>
    </lineage>
</organism>